<keyword evidence="6" id="KW-1185">Reference proteome</keyword>
<dbReference type="InterPro" id="IPR010998">
    <property type="entry name" value="Integrase_recombinase_N"/>
</dbReference>
<reference evidence="5 6" key="1">
    <citation type="submission" date="2012-08" db="EMBL/GenBank/DDBJ databases">
        <title>The Genome Sequence of Barnesiella intestinihominis YIT 11860.</title>
        <authorList>
            <consortium name="The Broad Institute Genome Sequencing Platform"/>
            <person name="Earl A."/>
            <person name="Ward D."/>
            <person name="Feldgarden M."/>
            <person name="Gevers D."/>
            <person name="Morotomi M."/>
            <person name="Walker B."/>
            <person name="Young S.K."/>
            <person name="Zeng Q."/>
            <person name="Gargeya S."/>
            <person name="Fitzgerald M."/>
            <person name="Haas B."/>
            <person name="Abouelleil A."/>
            <person name="Alvarado L."/>
            <person name="Arachchi H.M."/>
            <person name="Berlin A.M."/>
            <person name="Chapman S.B."/>
            <person name="Goldberg J."/>
            <person name="Griggs A."/>
            <person name="Gujja S."/>
            <person name="Hansen M."/>
            <person name="Howarth C."/>
            <person name="Imamovic A."/>
            <person name="Larimer J."/>
            <person name="McCowen C."/>
            <person name="Montmayeur A."/>
            <person name="Murphy C."/>
            <person name="Neiman D."/>
            <person name="Pearson M."/>
            <person name="Priest M."/>
            <person name="Roberts A."/>
            <person name="Saif S."/>
            <person name="Shea T."/>
            <person name="Sisk P."/>
            <person name="Sykes S."/>
            <person name="Wortman J."/>
            <person name="Nusbaum C."/>
            <person name="Birren B."/>
        </authorList>
    </citation>
    <scope>NUCLEOTIDE SEQUENCE [LARGE SCALE GENOMIC DNA]</scope>
    <source>
        <strain evidence="5 6">YIT 11860</strain>
    </source>
</reference>
<keyword evidence="3" id="KW-0233">DNA recombination</keyword>
<dbReference type="HOGENOM" id="CLU_059881_0_0_10"/>
<protein>
    <recommendedName>
        <fullName evidence="4">Tyr recombinase domain-containing protein</fullName>
    </recommendedName>
</protein>
<dbReference type="PATRIC" id="fig|742726.3.peg.1296"/>
<dbReference type="PANTHER" id="PTHR30349">
    <property type="entry name" value="PHAGE INTEGRASE-RELATED"/>
    <property type="match status" value="1"/>
</dbReference>
<dbReference type="Pfam" id="PF13102">
    <property type="entry name" value="Phage_int_SAM_5"/>
    <property type="match status" value="1"/>
</dbReference>
<dbReference type="InterPro" id="IPR011010">
    <property type="entry name" value="DNA_brk_join_enz"/>
</dbReference>
<proteinExistence type="inferred from homology"/>
<dbReference type="SUPFAM" id="SSF56349">
    <property type="entry name" value="DNA breaking-rejoining enzymes"/>
    <property type="match status" value="1"/>
</dbReference>
<dbReference type="InterPro" id="IPR002104">
    <property type="entry name" value="Integrase_catalytic"/>
</dbReference>
<dbReference type="GO" id="GO:0003677">
    <property type="term" value="F:DNA binding"/>
    <property type="evidence" value="ECO:0007669"/>
    <property type="project" value="UniProtKB-KW"/>
</dbReference>
<dbReference type="AlphaFoldDB" id="K0WZZ3"/>
<dbReference type="Gene3D" id="1.10.150.130">
    <property type="match status" value="1"/>
</dbReference>
<keyword evidence="2" id="KW-0238">DNA-binding</keyword>
<name>K0WZZ3_9BACT</name>
<evidence type="ECO:0000313" key="6">
    <source>
        <dbReference type="Proteomes" id="UP000006044"/>
    </source>
</evidence>
<dbReference type="InterPro" id="IPR050090">
    <property type="entry name" value="Tyrosine_recombinase_XerCD"/>
</dbReference>
<dbReference type="InterPro" id="IPR025269">
    <property type="entry name" value="SAM-like_dom"/>
</dbReference>
<dbReference type="InterPro" id="IPR013762">
    <property type="entry name" value="Integrase-like_cat_sf"/>
</dbReference>
<dbReference type="EMBL" id="ADLE01000008">
    <property type="protein sequence ID" value="EJZ64742.1"/>
    <property type="molecule type" value="Genomic_DNA"/>
</dbReference>
<gene>
    <name evidence="5" type="ORF">HMPREF9448_01224</name>
</gene>
<dbReference type="Proteomes" id="UP000006044">
    <property type="component" value="Unassembled WGS sequence"/>
</dbReference>
<dbReference type="GO" id="GO:0015074">
    <property type="term" value="P:DNA integration"/>
    <property type="evidence" value="ECO:0007669"/>
    <property type="project" value="InterPro"/>
</dbReference>
<evidence type="ECO:0000313" key="5">
    <source>
        <dbReference type="EMBL" id="EJZ64742.1"/>
    </source>
</evidence>
<feature type="domain" description="Tyr recombinase" evidence="4">
    <location>
        <begin position="217"/>
        <end position="397"/>
    </location>
</feature>
<organism evidence="5 6">
    <name type="scientific">Barnesiella intestinihominis YIT 11860</name>
    <dbReference type="NCBI Taxonomy" id="742726"/>
    <lineage>
        <taxon>Bacteria</taxon>
        <taxon>Pseudomonadati</taxon>
        <taxon>Bacteroidota</taxon>
        <taxon>Bacteroidia</taxon>
        <taxon>Bacteroidales</taxon>
        <taxon>Barnesiellaceae</taxon>
        <taxon>Barnesiella</taxon>
    </lineage>
</organism>
<dbReference type="OrthoDB" id="1004050at2"/>
<dbReference type="PANTHER" id="PTHR30349:SF64">
    <property type="entry name" value="PROPHAGE INTEGRASE INTD-RELATED"/>
    <property type="match status" value="1"/>
</dbReference>
<dbReference type="eggNOG" id="COG0582">
    <property type="taxonomic scope" value="Bacteria"/>
</dbReference>
<evidence type="ECO:0000256" key="3">
    <source>
        <dbReference type="ARBA" id="ARBA00023172"/>
    </source>
</evidence>
<evidence type="ECO:0000256" key="2">
    <source>
        <dbReference type="ARBA" id="ARBA00023125"/>
    </source>
</evidence>
<dbReference type="PROSITE" id="PS51898">
    <property type="entry name" value="TYR_RECOMBINASE"/>
    <property type="match status" value="1"/>
</dbReference>
<sequence length="402" mass="47970">MLKNTIPARIDFNIDNLPQKSTIDEIISFTYPRLRENDPAWYVEFYAFDPVRGKMRRKRIKINRLATKKQRREYAAGLIIRLYQQLIRGWNPWIEKEFKVAISFDDAIKRYVENNKKMYSDGIFRKETYISHESKIKKLVAYNQQRTSPIIYLYQLDKRFCNDFLDYIHLELKLSPQYRNNCLTFLKAFCSFCVEKGLMNENPASGIKPFSRKLFQKRRKVIPPSVIRQISEYLMSNDKHFLLSCYLLYYCYIRPIEQTRLRLRYFNVKNCTLTIPSEDSKNRTTQTITIPKKVMMFMLDLGVFDYPPHYFLFSNNIMPGNVQVDRRLITIRWTRLKKELKLDKDYTFYSLKDTGITEMLDKKLSNISVRDQARHSSLAVTDVYTRHRDNADKAILDLDGTL</sequence>
<evidence type="ECO:0000256" key="1">
    <source>
        <dbReference type="ARBA" id="ARBA00008857"/>
    </source>
</evidence>
<comment type="similarity">
    <text evidence="1">Belongs to the 'phage' integrase family.</text>
</comment>
<dbReference type="CDD" id="cd00397">
    <property type="entry name" value="DNA_BRE_C"/>
    <property type="match status" value="1"/>
</dbReference>
<dbReference type="Pfam" id="PF00589">
    <property type="entry name" value="Phage_integrase"/>
    <property type="match status" value="1"/>
</dbReference>
<accession>K0WZZ3</accession>
<dbReference type="GO" id="GO:0006310">
    <property type="term" value="P:DNA recombination"/>
    <property type="evidence" value="ECO:0007669"/>
    <property type="project" value="UniProtKB-KW"/>
</dbReference>
<evidence type="ECO:0000259" key="4">
    <source>
        <dbReference type="PROSITE" id="PS51898"/>
    </source>
</evidence>
<comment type="caution">
    <text evidence="5">The sequence shown here is derived from an EMBL/GenBank/DDBJ whole genome shotgun (WGS) entry which is preliminary data.</text>
</comment>
<dbReference type="Gene3D" id="1.10.443.10">
    <property type="entry name" value="Intergrase catalytic core"/>
    <property type="match status" value="1"/>
</dbReference>
<dbReference type="STRING" id="742726.HMPREF9448_01224"/>